<feature type="compositionally biased region" description="Basic and acidic residues" evidence="1">
    <location>
        <begin position="290"/>
        <end position="299"/>
    </location>
</feature>
<gene>
    <name evidence="4" type="ORF">H9L21_05535</name>
</gene>
<reference evidence="4 5" key="1">
    <citation type="submission" date="2020-08" db="EMBL/GenBank/DDBJ databases">
        <title>Novel species in genus Aeromicrobium.</title>
        <authorList>
            <person name="Zhang G."/>
        </authorList>
    </citation>
    <scope>NUCLEOTIDE SEQUENCE [LARGE SCALE GENOMIC DNA]</scope>
    <source>
        <strain evidence="5">zg-629</strain>
    </source>
</reference>
<evidence type="ECO:0000313" key="4">
    <source>
        <dbReference type="EMBL" id="QNL95385.1"/>
    </source>
</evidence>
<dbReference type="Proteomes" id="UP000515871">
    <property type="component" value="Chromosome"/>
</dbReference>
<dbReference type="EMBL" id="CP060587">
    <property type="protein sequence ID" value="QNL95385.1"/>
    <property type="molecule type" value="Genomic_DNA"/>
</dbReference>
<feature type="chain" id="PRO_5047112841" evidence="2">
    <location>
        <begin position="25"/>
        <end position="299"/>
    </location>
</feature>
<dbReference type="SUPFAM" id="SSF55486">
    <property type="entry name" value="Metalloproteases ('zincins'), catalytic domain"/>
    <property type="match status" value="1"/>
</dbReference>
<feature type="region of interest" description="Disordered" evidence="1">
    <location>
        <begin position="276"/>
        <end position="299"/>
    </location>
</feature>
<dbReference type="Gene3D" id="2.60.40.2700">
    <property type="match status" value="1"/>
</dbReference>
<keyword evidence="5" id="KW-1185">Reference proteome</keyword>
<dbReference type="InterPro" id="IPR024079">
    <property type="entry name" value="MetalloPept_cat_dom_sf"/>
</dbReference>
<name>A0ABX6T1Q3_9ACTN</name>
<evidence type="ECO:0000256" key="2">
    <source>
        <dbReference type="SAM" id="SignalP"/>
    </source>
</evidence>
<proteinExistence type="predicted"/>
<evidence type="ECO:0000259" key="3">
    <source>
        <dbReference type="Pfam" id="PF11350"/>
    </source>
</evidence>
<dbReference type="Gene3D" id="3.40.390.10">
    <property type="entry name" value="Collagenase (Catalytic Domain)"/>
    <property type="match status" value="1"/>
</dbReference>
<feature type="domain" description="DUF3152" evidence="3">
    <location>
        <begin position="130"/>
        <end position="278"/>
    </location>
</feature>
<dbReference type="Pfam" id="PF11350">
    <property type="entry name" value="DUF3152"/>
    <property type="match status" value="1"/>
</dbReference>
<sequence>MLSRLLPVLLTAGLLSAVPAVASAEPAPTTPPPAVVPTAAPAPQRIVMTERPRVKGTARFGRTLQRSVGRYSVGGLRFRTQWLRNGKAIKGATRASYKPRVRDVGHTIAVRVTVSRPGYTTIAPRSPRRTVKHVRDVRKTVKYSVKTNGKMTTSVPAFRRQVQQILDDPRGWRAGGIAFKRVKSGGSMTIVLSQASRVPSYSSGCSSTWSCRVGRHVIINQERWKHASPAWNKSRSTTLLGYRHMVVNHEVGHWLGWNHASCGGKGKKAPVMMQQSKGRNGCTFNPWPKPSERNVPRYR</sequence>
<accession>A0ABX6T1Q3</accession>
<keyword evidence="2" id="KW-0732">Signal</keyword>
<organism evidence="4 5">
    <name type="scientific">Aeromicrobium senzhongii</name>
    <dbReference type="NCBI Taxonomy" id="2663859"/>
    <lineage>
        <taxon>Bacteria</taxon>
        <taxon>Bacillati</taxon>
        <taxon>Actinomycetota</taxon>
        <taxon>Actinomycetes</taxon>
        <taxon>Propionibacteriales</taxon>
        <taxon>Nocardioidaceae</taxon>
        <taxon>Aeromicrobium</taxon>
    </lineage>
</organism>
<evidence type="ECO:0000313" key="5">
    <source>
        <dbReference type="Proteomes" id="UP000515871"/>
    </source>
</evidence>
<dbReference type="InterPro" id="IPR022603">
    <property type="entry name" value="DUF3152"/>
</dbReference>
<protein>
    <submittedName>
        <fullName evidence="4">DUF3152 domain-containing protein</fullName>
    </submittedName>
</protein>
<feature type="signal peptide" evidence="2">
    <location>
        <begin position="1"/>
        <end position="24"/>
    </location>
</feature>
<evidence type="ECO:0000256" key="1">
    <source>
        <dbReference type="SAM" id="MobiDB-lite"/>
    </source>
</evidence>
<dbReference type="RefSeq" id="WP_154595344.1">
    <property type="nucleotide sequence ID" value="NZ_CP060587.1"/>
</dbReference>